<accession>A0A439CUL4</accession>
<reference evidence="8 9" key="1">
    <citation type="submission" date="2018-12" db="EMBL/GenBank/DDBJ databases">
        <title>Draft genome sequence of Xylaria grammica IHI A82.</title>
        <authorList>
            <person name="Buettner E."/>
            <person name="Kellner H."/>
        </authorList>
    </citation>
    <scope>NUCLEOTIDE SEQUENCE [LARGE SCALE GENOMIC DNA]</scope>
    <source>
        <strain evidence="8 9">IHI A82</strain>
    </source>
</reference>
<feature type="region of interest" description="Disordered" evidence="6">
    <location>
        <begin position="1"/>
        <end position="28"/>
    </location>
</feature>
<dbReference type="GO" id="GO:0046486">
    <property type="term" value="P:glycerolipid metabolic process"/>
    <property type="evidence" value="ECO:0007669"/>
    <property type="project" value="UniProtKB-ARBA"/>
</dbReference>
<feature type="short sequence motif" description="GXGXXG" evidence="5">
    <location>
        <begin position="46"/>
        <end position="51"/>
    </location>
</feature>
<gene>
    <name evidence="8" type="ORF">EKO27_g9246</name>
</gene>
<feature type="short sequence motif" description="DGA/G" evidence="5">
    <location>
        <begin position="227"/>
        <end position="229"/>
    </location>
</feature>
<dbReference type="CDD" id="cd07216">
    <property type="entry name" value="Pat17_PNPLA8_PNPLA9_like3"/>
    <property type="match status" value="1"/>
</dbReference>
<dbReference type="Gene3D" id="3.40.50.300">
    <property type="entry name" value="P-loop containing nucleotide triphosphate hydrolases"/>
    <property type="match status" value="1"/>
</dbReference>
<comment type="caution">
    <text evidence="8">The sequence shown here is derived from an EMBL/GenBank/DDBJ whole genome shotgun (WGS) entry which is preliminary data.</text>
</comment>
<evidence type="ECO:0000256" key="4">
    <source>
        <dbReference type="ARBA" id="ARBA00023098"/>
    </source>
</evidence>
<dbReference type="Pfam" id="PF24883">
    <property type="entry name" value="NPHP3_N"/>
    <property type="match status" value="1"/>
</dbReference>
<dbReference type="SUPFAM" id="SSF52540">
    <property type="entry name" value="P-loop containing nucleoside triphosphate hydrolases"/>
    <property type="match status" value="1"/>
</dbReference>
<dbReference type="STRING" id="363999.A0A439CUL4"/>
<dbReference type="AlphaFoldDB" id="A0A439CUL4"/>
<evidence type="ECO:0000313" key="8">
    <source>
        <dbReference type="EMBL" id="RWA05858.1"/>
    </source>
</evidence>
<protein>
    <recommendedName>
        <fullName evidence="7">PNPLA domain-containing protein</fullName>
    </recommendedName>
</protein>
<dbReference type="SUPFAM" id="SSF52151">
    <property type="entry name" value="FabD/lysophospholipase-like"/>
    <property type="match status" value="1"/>
</dbReference>
<evidence type="ECO:0000256" key="1">
    <source>
        <dbReference type="ARBA" id="ARBA00022737"/>
    </source>
</evidence>
<dbReference type="GO" id="GO:0016020">
    <property type="term" value="C:membrane"/>
    <property type="evidence" value="ECO:0007669"/>
    <property type="project" value="TreeGrafter"/>
</dbReference>
<dbReference type="Pfam" id="PF01734">
    <property type="entry name" value="Patatin"/>
    <property type="match status" value="1"/>
</dbReference>
<evidence type="ECO:0000256" key="5">
    <source>
        <dbReference type="PROSITE-ProRule" id="PRU01161"/>
    </source>
</evidence>
<keyword evidence="2 5" id="KW-0378">Hydrolase</keyword>
<dbReference type="Gene3D" id="3.40.1090.10">
    <property type="entry name" value="Cytosolic phospholipase A2 catalytic domain"/>
    <property type="match status" value="1"/>
</dbReference>
<feature type="active site" description="Nucleophile" evidence="5">
    <location>
        <position position="84"/>
    </location>
</feature>
<dbReference type="InterPro" id="IPR056884">
    <property type="entry name" value="NPHP3-like_N"/>
</dbReference>
<dbReference type="Proteomes" id="UP000286045">
    <property type="component" value="Unassembled WGS sequence"/>
</dbReference>
<dbReference type="EMBL" id="RYZI01000391">
    <property type="protein sequence ID" value="RWA05858.1"/>
    <property type="molecule type" value="Genomic_DNA"/>
</dbReference>
<evidence type="ECO:0000259" key="7">
    <source>
        <dbReference type="PROSITE" id="PS51635"/>
    </source>
</evidence>
<sequence>MLGHLSGDRPATVARPVPTMSKSVGKQFPPGYPPTGTDLCLLSMDGGGVRGISSLLILRKLMEAINPKDPPRPCDYFDMIGGTSTGGLIALMLGRMCLTVDECIEAYNELSPKVFAQVRHRIKLRNGETQGRFDHTALENGVRQLLEVYGMDAESLLKDPEESCSCKVFVCATSQQTGRPVILSNYYNERRGNEWLNKVKIWQAVRATSAATTFFDPMTIDDETFVDGATGANNPVNYLWSEAGDVWGNGDELDPVNVKCLVSIGTGVPALTSFGSDIPGIAKALKAISTDTEETANLFQQHHSKLFKNGNAFRFNVSKGLEAVGLQEVEKWSQIKGATLSYIQQEQTFVNLRKCALMLQQRGWTRRLAEAIVRVANPSIEALNHDENHISHVDLQWLTHTVAYEKWITRSASLHFPEWNTRREQIEKADEGTNLWIWENQQYEGWDRADRGLLWIEGKPGSGKSVLARSMQQRIFASAVQTEAGFSIVAAWFYSTRLGDVGTSDISLLRSIIYEILSQEPLLFETTVEYYRRYPVTIDSEQNGSHARSWCSSEDFVKAGQQILEQISATGKSVICIIDAMDEADSVLAFNRPGHKSLATPRVTTLLKTLSSLATDIKDSRIKFVVLSRPEPLLELDFIRIQRGSSSVFRITLEHENAGDIGILVDRGLKVLTELMHSYDSEDEFGPSPNRGVKGGQRGLRNILHTIQASEEETLQRIRQYMLENARGVMLWVSLALKDLQETAARGMVTFAELESRLKSFPLGLDQFYERIIHDLRSTLSQEELLKSRSILMLISGSGALGRPLTLQELWEALAVPADLTRALASSSDPIINNRVIIRSWRDFRRQLKRYCGHLIELVSTKGVPDLCDSSEVGPDDTVQFIHRTLKDFLGAREKTDNFSISEHDAQVEVKELVSRYVEIAFRHTGALYRPKFEATEESSWKRNVEGFVKYMDQRILFAFAVAILSAESASNVRIHLGIDGTVLDNLVWPPIQEWNDEMISQAFMAESRFHPGTWTTTYSAGRIRAGLLGHAVYNACYEGLVTAMKNLNILYGIISPKYTFSNKYVLNNSALRVAIKYRLLDETLELTSHDRHRAFIPTRFVHIDRDPFIELARLCGDNEIFDVVQSTTANAYVGYGGVVRWDDIMNQYDDVYNIHGDYLYKINKRAREDENALEKQIRIERDEAEQPGNIVDVRDSIQDVICHVIPVGLFARIHHG</sequence>
<dbReference type="PANTHER" id="PTHR24185:SF1">
    <property type="entry name" value="CALCIUM-INDEPENDENT PHOSPHOLIPASE A2-GAMMA"/>
    <property type="match status" value="1"/>
</dbReference>
<dbReference type="InterPro" id="IPR027417">
    <property type="entry name" value="P-loop_NTPase"/>
</dbReference>
<name>A0A439CUL4_9PEZI</name>
<keyword evidence="4 5" id="KW-0443">Lipid metabolism</keyword>
<dbReference type="PROSITE" id="PS51635">
    <property type="entry name" value="PNPLA"/>
    <property type="match status" value="1"/>
</dbReference>
<evidence type="ECO:0000313" key="9">
    <source>
        <dbReference type="Proteomes" id="UP000286045"/>
    </source>
</evidence>
<proteinExistence type="predicted"/>
<keyword evidence="9" id="KW-1185">Reference proteome</keyword>
<keyword evidence="3 5" id="KW-0442">Lipid degradation</keyword>
<dbReference type="InterPro" id="IPR002641">
    <property type="entry name" value="PNPLA_dom"/>
</dbReference>
<feature type="active site" description="Proton acceptor" evidence="5">
    <location>
        <position position="227"/>
    </location>
</feature>
<keyword evidence="1" id="KW-0677">Repeat</keyword>
<evidence type="ECO:0000256" key="3">
    <source>
        <dbReference type="ARBA" id="ARBA00022963"/>
    </source>
</evidence>
<dbReference type="InterPro" id="IPR016035">
    <property type="entry name" value="Acyl_Trfase/lysoPLipase"/>
</dbReference>
<evidence type="ECO:0000256" key="2">
    <source>
        <dbReference type="ARBA" id="ARBA00022801"/>
    </source>
</evidence>
<organism evidence="8 9">
    <name type="scientific">Xylaria grammica</name>
    <dbReference type="NCBI Taxonomy" id="363999"/>
    <lineage>
        <taxon>Eukaryota</taxon>
        <taxon>Fungi</taxon>
        <taxon>Dikarya</taxon>
        <taxon>Ascomycota</taxon>
        <taxon>Pezizomycotina</taxon>
        <taxon>Sordariomycetes</taxon>
        <taxon>Xylariomycetidae</taxon>
        <taxon>Xylariales</taxon>
        <taxon>Xylariaceae</taxon>
        <taxon>Xylaria</taxon>
    </lineage>
</organism>
<dbReference type="GO" id="GO:0016042">
    <property type="term" value="P:lipid catabolic process"/>
    <property type="evidence" value="ECO:0007669"/>
    <property type="project" value="UniProtKB-UniRule"/>
</dbReference>
<dbReference type="PANTHER" id="PTHR24185">
    <property type="entry name" value="CALCIUM-INDEPENDENT PHOSPHOLIPASE A2-GAMMA"/>
    <property type="match status" value="1"/>
</dbReference>
<dbReference type="GO" id="GO:0047499">
    <property type="term" value="F:calcium-independent phospholipase A2 activity"/>
    <property type="evidence" value="ECO:0007669"/>
    <property type="project" value="TreeGrafter"/>
</dbReference>
<dbReference type="GO" id="GO:0019369">
    <property type="term" value="P:arachidonate metabolic process"/>
    <property type="evidence" value="ECO:0007669"/>
    <property type="project" value="TreeGrafter"/>
</dbReference>
<feature type="short sequence motif" description="GXSXG" evidence="5">
    <location>
        <begin position="82"/>
        <end position="86"/>
    </location>
</feature>
<evidence type="ECO:0000256" key="6">
    <source>
        <dbReference type="SAM" id="MobiDB-lite"/>
    </source>
</evidence>
<feature type="domain" description="PNPLA" evidence="7">
    <location>
        <begin position="42"/>
        <end position="240"/>
    </location>
</feature>